<evidence type="ECO:0000313" key="6">
    <source>
        <dbReference type="Proteomes" id="UP001054889"/>
    </source>
</evidence>
<gene>
    <name evidence="5" type="primary">ga05984</name>
    <name evidence="5" type="ORF">PR202_ga05984</name>
</gene>
<evidence type="ECO:0000256" key="2">
    <source>
        <dbReference type="ARBA" id="ARBA00038006"/>
    </source>
</evidence>
<evidence type="ECO:0000256" key="3">
    <source>
        <dbReference type="SAM" id="MobiDB-lite"/>
    </source>
</evidence>
<dbReference type="InterPro" id="IPR011684">
    <property type="entry name" value="NAB"/>
</dbReference>
<dbReference type="InterPro" id="IPR051861">
    <property type="entry name" value="NET_actin-binding_domain"/>
</dbReference>
<dbReference type="Pfam" id="PF07765">
    <property type="entry name" value="KIP1"/>
    <property type="match status" value="1"/>
</dbReference>
<protein>
    <recommendedName>
        <fullName evidence="4">NAB domain-containing protein</fullName>
    </recommendedName>
</protein>
<feature type="region of interest" description="Disordered" evidence="3">
    <location>
        <begin position="88"/>
        <end position="119"/>
    </location>
</feature>
<accession>A0AAV5BVS3</accession>
<comment type="caution">
    <text evidence="5">The sequence shown here is derived from an EMBL/GenBank/DDBJ whole genome shotgun (WGS) entry which is preliminary data.</text>
</comment>
<keyword evidence="1" id="KW-0175">Coiled coil</keyword>
<dbReference type="GO" id="GO:0005774">
    <property type="term" value="C:vacuolar membrane"/>
    <property type="evidence" value="ECO:0007669"/>
    <property type="project" value="TreeGrafter"/>
</dbReference>
<dbReference type="PANTHER" id="PTHR32258">
    <property type="entry name" value="PROTEIN NETWORKED 4A"/>
    <property type="match status" value="1"/>
</dbReference>
<evidence type="ECO:0000259" key="4">
    <source>
        <dbReference type="PROSITE" id="PS51774"/>
    </source>
</evidence>
<dbReference type="AlphaFoldDB" id="A0AAV5BVS3"/>
<dbReference type="PROSITE" id="PS51774">
    <property type="entry name" value="NAB"/>
    <property type="match status" value="1"/>
</dbReference>
<dbReference type="GO" id="GO:0003779">
    <property type="term" value="F:actin binding"/>
    <property type="evidence" value="ECO:0007669"/>
    <property type="project" value="InterPro"/>
</dbReference>
<evidence type="ECO:0000313" key="5">
    <source>
        <dbReference type="EMBL" id="GJM89765.1"/>
    </source>
</evidence>
<dbReference type="Proteomes" id="UP001054889">
    <property type="component" value="Unassembled WGS sequence"/>
</dbReference>
<keyword evidence="6" id="KW-1185">Reference proteome</keyword>
<organism evidence="5 6">
    <name type="scientific">Eleusine coracana subsp. coracana</name>
    <dbReference type="NCBI Taxonomy" id="191504"/>
    <lineage>
        <taxon>Eukaryota</taxon>
        <taxon>Viridiplantae</taxon>
        <taxon>Streptophyta</taxon>
        <taxon>Embryophyta</taxon>
        <taxon>Tracheophyta</taxon>
        <taxon>Spermatophyta</taxon>
        <taxon>Magnoliopsida</taxon>
        <taxon>Liliopsida</taxon>
        <taxon>Poales</taxon>
        <taxon>Poaceae</taxon>
        <taxon>PACMAD clade</taxon>
        <taxon>Chloridoideae</taxon>
        <taxon>Cynodonteae</taxon>
        <taxon>Eleusininae</taxon>
        <taxon>Eleusine</taxon>
    </lineage>
</organism>
<proteinExistence type="inferred from homology"/>
<reference evidence="5" key="1">
    <citation type="journal article" date="2018" name="DNA Res.">
        <title>Multiple hybrid de novo genome assembly of finger millet, an orphan allotetraploid crop.</title>
        <authorList>
            <person name="Hatakeyama M."/>
            <person name="Aluri S."/>
            <person name="Balachadran M.T."/>
            <person name="Sivarajan S.R."/>
            <person name="Patrignani A."/>
            <person name="Gruter S."/>
            <person name="Poveda L."/>
            <person name="Shimizu-Inatsugi R."/>
            <person name="Baeten J."/>
            <person name="Francoijs K.J."/>
            <person name="Nataraja K.N."/>
            <person name="Reddy Y.A.N."/>
            <person name="Phadnis S."/>
            <person name="Ravikumar R.L."/>
            <person name="Schlapbach R."/>
            <person name="Sreeman S.M."/>
            <person name="Shimizu K.K."/>
        </authorList>
    </citation>
    <scope>NUCLEOTIDE SEQUENCE</scope>
</reference>
<reference evidence="5" key="2">
    <citation type="submission" date="2021-12" db="EMBL/GenBank/DDBJ databases">
        <title>Resequencing data analysis of finger millet.</title>
        <authorList>
            <person name="Hatakeyama M."/>
            <person name="Aluri S."/>
            <person name="Balachadran M.T."/>
            <person name="Sivarajan S.R."/>
            <person name="Poveda L."/>
            <person name="Shimizu-Inatsugi R."/>
            <person name="Schlapbach R."/>
            <person name="Sreeman S.M."/>
            <person name="Shimizu K.K."/>
        </authorList>
    </citation>
    <scope>NUCLEOTIDE SEQUENCE</scope>
</reference>
<comment type="similarity">
    <text evidence="2">Belongs to the NET family.</text>
</comment>
<feature type="domain" description="NAB" evidence="4">
    <location>
        <begin position="1"/>
        <end position="73"/>
    </location>
</feature>
<evidence type="ECO:0000256" key="1">
    <source>
        <dbReference type="ARBA" id="ARBA00023054"/>
    </source>
</evidence>
<dbReference type="PANTHER" id="PTHR32258:SF5">
    <property type="entry name" value="OS01G0167900 PROTEIN"/>
    <property type="match status" value="1"/>
</dbReference>
<name>A0AAV5BVS3_ELECO</name>
<dbReference type="EMBL" id="BQKI01000002">
    <property type="protein sequence ID" value="GJM89765.1"/>
    <property type="molecule type" value="Genomic_DNA"/>
</dbReference>
<sequence length="135" mass="15220">MSPYGSFPLLKHAEMDKQVKEMLQLIKEDGDSLATKKARMYYQRSPVLITHVENFYRMYCALAERYGNVVGELHKNIPTRLQSTGYLTGSECGSELQKSPSPSPEPLQRTWTREQSPRTVPASTFFLAAKTSSAS</sequence>